<proteinExistence type="predicted"/>
<name>A0A6B0UXE3_IXORI</name>
<dbReference type="EMBL" id="GIFC01012510">
    <property type="protein sequence ID" value="MXU94593.1"/>
    <property type="molecule type" value="Transcribed_RNA"/>
</dbReference>
<protein>
    <submittedName>
        <fullName evidence="1">Putative secreted protein</fullName>
    </submittedName>
</protein>
<dbReference type="AlphaFoldDB" id="A0A6B0UXE3"/>
<reference evidence="1" key="1">
    <citation type="submission" date="2019-12" db="EMBL/GenBank/DDBJ databases">
        <title>An insight into the sialome of adult female Ixodes ricinus ticks feeding for 6 days.</title>
        <authorList>
            <person name="Perner J."/>
            <person name="Ribeiro J.M.C."/>
        </authorList>
    </citation>
    <scope>NUCLEOTIDE SEQUENCE</scope>
    <source>
        <strain evidence="1">Semi-engorged</strain>
        <tissue evidence="1">Salivary glands</tissue>
    </source>
</reference>
<sequence length="166" mass="18935">MTRRYGLLPCVCGAFSSPFCHGTAVWACVTERCLDGRTYWCRKNRFLLHSSKYSFGTGLLPLAVFVRTQIICGWRAQYIDSSFISYRTEPACIRLSLPQLPLLIQVCRFFENSSLVRLRLPMLKSISTLISFFNLSSAFIWTSCSHFPTAEFNVASSLSNSFPFKR</sequence>
<accession>A0A6B0UXE3</accession>
<organism evidence="1">
    <name type="scientific">Ixodes ricinus</name>
    <name type="common">Common tick</name>
    <name type="synonym">Acarus ricinus</name>
    <dbReference type="NCBI Taxonomy" id="34613"/>
    <lineage>
        <taxon>Eukaryota</taxon>
        <taxon>Metazoa</taxon>
        <taxon>Ecdysozoa</taxon>
        <taxon>Arthropoda</taxon>
        <taxon>Chelicerata</taxon>
        <taxon>Arachnida</taxon>
        <taxon>Acari</taxon>
        <taxon>Parasitiformes</taxon>
        <taxon>Ixodida</taxon>
        <taxon>Ixodoidea</taxon>
        <taxon>Ixodidae</taxon>
        <taxon>Ixodinae</taxon>
        <taxon>Ixodes</taxon>
    </lineage>
</organism>
<evidence type="ECO:0000313" key="1">
    <source>
        <dbReference type="EMBL" id="MXU94593.1"/>
    </source>
</evidence>